<keyword evidence="2" id="KW-1185">Reference proteome</keyword>
<evidence type="ECO:0000313" key="2">
    <source>
        <dbReference type="Proteomes" id="UP001519289"/>
    </source>
</evidence>
<sequence>MMYGFGPVVPASSYAAPVINIWAFKINGVDSNGVVGTGMTEIGYVTSNNKGNSLVELLGDACYGGLWYGLLNDSDWADGTYANWAGFQNVG</sequence>
<evidence type="ECO:0000313" key="1">
    <source>
        <dbReference type="EMBL" id="MBP2019742.1"/>
    </source>
</evidence>
<dbReference type="EMBL" id="JAGGLG010000034">
    <property type="protein sequence ID" value="MBP2019742.1"/>
    <property type="molecule type" value="Genomic_DNA"/>
</dbReference>
<comment type="caution">
    <text evidence="1">The sequence shown here is derived from an EMBL/GenBank/DDBJ whole genome shotgun (WGS) entry which is preliminary data.</text>
</comment>
<dbReference type="Proteomes" id="UP001519289">
    <property type="component" value="Unassembled WGS sequence"/>
</dbReference>
<gene>
    <name evidence="1" type="ORF">J2Z79_003184</name>
</gene>
<protein>
    <submittedName>
        <fullName evidence="1">Uncharacterized protein</fullName>
    </submittedName>
</protein>
<dbReference type="RefSeq" id="WP_209467844.1">
    <property type="nucleotide sequence ID" value="NZ_JAGGLG010000034.1"/>
</dbReference>
<name>A0ABS4JW18_9FIRM</name>
<accession>A0ABS4JW18</accession>
<proteinExistence type="predicted"/>
<organism evidence="1 2">
    <name type="scientific">Symbiobacterium terraclitae</name>
    <dbReference type="NCBI Taxonomy" id="557451"/>
    <lineage>
        <taxon>Bacteria</taxon>
        <taxon>Bacillati</taxon>
        <taxon>Bacillota</taxon>
        <taxon>Clostridia</taxon>
        <taxon>Eubacteriales</taxon>
        <taxon>Symbiobacteriaceae</taxon>
        <taxon>Symbiobacterium</taxon>
    </lineage>
</organism>
<reference evidence="1 2" key="1">
    <citation type="submission" date="2021-03" db="EMBL/GenBank/DDBJ databases">
        <title>Genomic Encyclopedia of Type Strains, Phase IV (KMG-IV): sequencing the most valuable type-strain genomes for metagenomic binning, comparative biology and taxonomic classification.</title>
        <authorList>
            <person name="Goeker M."/>
        </authorList>
    </citation>
    <scope>NUCLEOTIDE SEQUENCE [LARGE SCALE GENOMIC DNA]</scope>
    <source>
        <strain evidence="1 2">DSM 27138</strain>
    </source>
</reference>